<dbReference type="PANTHER" id="PTHR48022:SF2">
    <property type="entry name" value="PLASTIDIC GLUCOSE TRANSPORTER 4"/>
    <property type="match status" value="1"/>
</dbReference>
<evidence type="ECO:0000313" key="6">
    <source>
        <dbReference type="EMBL" id="PMD44700.1"/>
    </source>
</evidence>
<dbReference type="Pfam" id="PF00083">
    <property type="entry name" value="Sugar_tr"/>
    <property type="match status" value="1"/>
</dbReference>
<dbReference type="InterPro" id="IPR036259">
    <property type="entry name" value="MFS_trans_sf"/>
</dbReference>
<sequence length="145" mass="16200">MAGMVITLLLIGVLSYPAVHNHDATRAQAALTLLWQGIYSLTVGAQAFAVTAEISATRIIANTVEPYLINPMEVYLKGKTALVWTALASLALIWCIFRLPETKDWTYEELDVLFEKRVKAWRFKATEIDLIMEAGSIANKERDSQ</sequence>
<dbReference type="Gene3D" id="1.20.1250.20">
    <property type="entry name" value="MFS general substrate transporter like domains"/>
    <property type="match status" value="1"/>
</dbReference>
<dbReference type="STRING" id="1149755.A0A2J6S1Q5"/>
<dbReference type="GO" id="GO:0016020">
    <property type="term" value="C:membrane"/>
    <property type="evidence" value="ECO:0007669"/>
    <property type="project" value="UniProtKB-SubCell"/>
</dbReference>
<dbReference type="InterPro" id="IPR005828">
    <property type="entry name" value="MFS_sugar_transport-like"/>
</dbReference>
<evidence type="ECO:0000256" key="3">
    <source>
        <dbReference type="ARBA" id="ARBA00022989"/>
    </source>
</evidence>
<feature type="chain" id="PRO_5014407930" description="General substrate transporter" evidence="5">
    <location>
        <begin position="16"/>
        <end position="145"/>
    </location>
</feature>
<protein>
    <recommendedName>
        <fullName evidence="8">General substrate transporter</fullName>
    </recommendedName>
</protein>
<dbReference type="GO" id="GO:0005351">
    <property type="term" value="F:carbohydrate:proton symporter activity"/>
    <property type="evidence" value="ECO:0007669"/>
    <property type="project" value="TreeGrafter"/>
</dbReference>
<accession>A0A2J6S1Q5</accession>
<proteinExistence type="predicted"/>
<evidence type="ECO:0000256" key="2">
    <source>
        <dbReference type="ARBA" id="ARBA00022692"/>
    </source>
</evidence>
<keyword evidence="4" id="KW-0472">Membrane</keyword>
<evidence type="ECO:0008006" key="8">
    <source>
        <dbReference type="Google" id="ProtNLM"/>
    </source>
</evidence>
<evidence type="ECO:0000256" key="1">
    <source>
        <dbReference type="ARBA" id="ARBA00004141"/>
    </source>
</evidence>
<evidence type="ECO:0000256" key="4">
    <source>
        <dbReference type="ARBA" id="ARBA00023136"/>
    </source>
</evidence>
<keyword evidence="2" id="KW-0812">Transmembrane</keyword>
<evidence type="ECO:0000313" key="7">
    <source>
        <dbReference type="Proteomes" id="UP000235786"/>
    </source>
</evidence>
<dbReference type="PANTHER" id="PTHR48022">
    <property type="entry name" value="PLASTIDIC GLUCOSE TRANSPORTER 4"/>
    <property type="match status" value="1"/>
</dbReference>
<organism evidence="6 7">
    <name type="scientific">Hyaloscypha variabilis (strain UAMH 11265 / GT02V1 / F)</name>
    <name type="common">Meliniomyces variabilis</name>
    <dbReference type="NCBI Taxonomy" id="1149755"/>
    <lineage>
        <taxon>Eukaryota</taxon>
        <taxon>Fungi</taxon>
        <taxon>Dikarya</taxon>
        <taxon>Ascomycota</taxon>
        <taxon>Pezizomycotina</taxon>
        <taxon>Leotiomycetes</taxon>
        <taxon>Helotiales</taxon>
        <taxon>Hyaloscyphaceae</taxon>
        <taxon>Hyaloscypha</taxon>
        <taxon>Hyaloscypha variabilis</taxon>
    </lineage>
</organism>
<name>A0A2J6S1Q5_HYAVF</name>
<dbReference type="Proteomes" id="UP000235786">
    <property type="component" value="Unassembled WGS sequence"/>
</dbReference>
<keyword evidence="7" id="KW-1185">Reference proteome</keyword>
<gene>
    <name evidence="6" type="ORF">L207DRAFT_579632</name>
</gene>
<evidence type="ECO:0000256" key="5">
    <source>
        <dbReference type="SAM" id="SignalP"/>
    </source>
</evidence>
<keyword evidence="3" id="KW-1133">Transmembrane helix</keyword>
<dbReference type="InterPro" id="IPR050360">
    <property type="entry name" value="MFS_Sugar_Transporters"/>
</dbReference>
<reference evidence="6 7" key="1">
    <citation type="submission" date="2016-04" db="EMBL/GenBank/DDBJ databases">
        <title>A degradative enzymes factory behind the ericoid mycorrhizal symbiosis.</title>
        <authorList>
            <consortium name="DOE Joint Genome Institute"/>
            <person name="Martino E."/>
            <person name="Morin E."/>
            <person name="Grelet G."/>
            <person name="Kuo A."/>
            <person name="Kohler A."/>
            <person name="Daghino S."/>
            <person name="Barry K."/>
            <person name="Choi C."/>
            <person name="Cichocki N."/>
            <person name="Clum A."/>
            <person name="Copeland A."/>
            <person name="Hainaut M."/>
            <person name="Haridas S."/>
            <person name="Labutti K."/>
            <person name="Lindquist E."/>
            <person name="Lipzen A."/>
            <person name="Khouja H.-R."/>
            <person name="Murat C."/>
            <person name="Ohm R."/>
            <person name="Olson A."/>
            <person name="Spatafora J."/>
            <person name="Veneault-Fourrey C."/>
            <person name="Henrissat B."/>
            <person name="Grigoriev I."/>
            <person name="Martin F."/>
            <person name="Perotto S."/>
        </authorList>
    </citation>
    <scope>NUCLEOTIDE SEQUENCE [LARGE SCALE GENOMIC DNA]</scope>
    <source>
        <strain evidence="6 7">F</strain>
    </source>
</reference>
<dbReference type="EMBL" id="KZ613941">
    <property type="protein sequence ID" value="PMD44700.1"/>
    <property type="molecule type" value="Genomic_DNA"/>
</dbReference>
<comment type="subcellular location">
    <subcellularLocation>
        <location evidence="1">Membrane</location>
        <topology evidence="1">Multi-pass membrane protein</topology>
    </subcellularLocation>
</comment>
<keyword evidence="5" id="KW-0732">Signal</keyword>
<feature type="signal peptide" evidence="5">
    <location>
        <begin position="1"/>
        <end position="15"/>
    </location>
</feature>
<dbReference type="OrthoDB" id="4366261at2759"/>
<dbReference type="AlphaFoldDB" id="A0A2J6S1Q5"/>